<dbReference type="PANTHER" id="PTHR21367:SF1">
    <property type="entry name" value="ARGINYL-TRNA--PROTEIN TRANSFERASE 1"/>
    <property type="match status" value="1"/>
</dbReference>
<dbReference type="Pfam" id="PF04376">
    <property type="entry name" value="ATE_N"/>
    <property type="match status" value="1"/>
</dbReference>
<evidence type="ECO:0000259" key="4">
    <source>
        <dbReference type="Pfam" id="PF04377"/>
    </source>
</evidence>
<dbReference type="Pfam" id="PF04377">
    <property type="entry name" value="ATE_C"/>
    <property type="match status" value="1"/>
</dbReference>
<evidence type="ECO:0000259" key="3">
    <source>
        <dbReference type="Pfam" id="PF04376"/>
    </source>
</evidence>
<dbReference type="NCBIfam" id="NF002346">
    <property type="entry name" value="PRK01305.2-3"/>
    <property type="match status" value="1"/>
</dbReference>
<feature type="domain" description="N-end rule aminoacyl transferase C-terminal" evidence="4">
    <location>
        <begin position="104"/>
        <end position="219"/>
    </location>
</feature>
<organism evidence="5 6">
    <name type="scientific">Desulfuromonas versatilis</name>
    <dbReference type="NCBI Taxonomy" id="2802975"/>
    <lineage>
        <taxon>Bacteria</taxon>
        <taxon>Pseudomonadati</taxon>
        <taxon>Thermodesulfobacteriota</taxon>
        <taxon>Desulfuromonadia</taxon>
        <taxon>Desulfuromonadales</taxon>
        <taxon>Desulfuromonadaceae</taxon>
        <taxon>Desulfuromonas</taxon>
    </lineage>
</organism>
<dbReference type="PANTHER" id="PTHR21367">
    <property type="entry name" value="ARGININE-TRNA-PROTEIN TRANSFERASE 1"/>
    <property type="match status" value="1"/>
</dbReference>
<evidence type="ECO:0000256" key="1">
    <source>
        <dbReference type="ARBA" id="ARBA00022679"/>
    </source>
</evidence>
<dbReference type="RefSeq" id="WP_221249427.1">
    <property type="nucleotide sequence ID" value="NZ_AP024355.1"/>
</dbReference>
<reference evidence="5 6" key="1">
    <citation type="journal article" date="2016" name="C (Basel)">
        <title>Selective Growth of and Electricity Production by Marine Exoelectrogenic Bacteria in Self-Aggregated Hydrogel of Microbially Reduced Graphene Oxide.</title>
        <authorList>
            <person name="Yoshida N."/>
            <person name="Goto Y."/>
            <person name="Miyata Y."/>
        </authorList>
    </citation>
    <scope>NUCLEOTIDE SEQUENCE [LARGE SCALE GENOMIC DNA]</scope>
    <source>
        <strain evidence="5 6">NIT-T3</strain>
    </source>
</reference>
<keyword evidence="6" id="KW-1185">Reference proteome</keyword>
<feature type="domain" description="N-end aminoacyl transferase N-terminal" evidence="3">
    <location>
        <begin position="13"/>
        <end position="82"/>
    </location>
</feature>
<dbReference type="InterPro" id="IPR030700">
    <property type="entry name" value="N-end_Aminoacyl_Trfase"/>
</dbReference>
<reference evidence="5 6" key="2">
    <citation type="journal article" date="2021" name="Int. J. Syst. Evol. Microbiol.">
        <title>Isolation and Polyphasic Characterization of Desulfuromonas versatilis sp. Nov., an Electrogenic Bacteria Capable of Versatile Metabolism Isolated from a Graphene Oxide-Reducing Enrichment Culture.</title>
        <authorList>
            <person name="Xie L."/>
            <person name="Yoshida N."/>
            <person name="Ishii S."/>
            <person name="Meng L."/>
        </authorList>
    </citation>
    <scope>NUCLEOTIDE SEQUENCE [LARGE SCALE GENOMIC DNA]</scope>
    <source>
        <strain evidence="5 6">NIT-T3</strain>
    </source>
</reference>
<dbReference type="Proteomes" id="UP001319827">
    <property type="component" value="Chromosome"/>
</dbReference>
<keyword evidence="2" id="KW-0012">Acyltransferase</keyword>
<protein>
    <submittedName>
        <fullName evidence="5">Arginyl-tRNA--protein transferase</fullName>
    </submittedName>
</protein>
<gene>
    <name evidence="5" type="primary">ate</name>
    <name evidence="5" type="ORF">DESUT3_31130</name>
</gene>
<name>A0ABM8HVL5_9BACT</name>
<dbReference type="EMBL" id="AP024355">
    <property type="protein sequence ID" value="BCR06044.1"/>
    <property type="molecule type" value="Genomic_DNA"/>
</dbReference>
<keyword evidence="1 5" id="KW-0808">Transferase</keyword>
<dbReference type="InterPro" id="IPR007471">
    <property type="entry name" value="N-end_Aminoacyl_Trfase_N"/>
</dbReference>
<dbReference type="SUPFAM" id="SSF55729">
    <property type="entry name" value="Acyl-CoA N-acyltransferases (Nat)"/>
    <property type="match status" value="1"/>
</dbReference>
<accession>A0ABM8HVL5</accession>
<dbReference type="InterPro" id="IPR016181">
    <property type="entry name" value="Acyl_CoA_acyltransferase"/>
</dbReference>
<dbReference type="GO" id="GO:0016740">
    <property type="term" value="F:transferase activity"/>
    <property type="evidence" value="ECO:0007669"/>
    <property type="project" value="UniProtKB-KW"/>
</dbReference>
<evidence type="ECO:0000256" key="2">
    <source>
        <dbReference type="ARBA" id="ARBA00023315"/>
    </source>
</evidence>
<evidence type="ECO:0000313" key="6">
    <source>
        <dbReference type="Proteomes" id="UP001319827"/>
    </source>
</evidence>
<sequence length="232" mass="26761">MKLLQTTQLDEPSPCPYLPGRQKRYEYFLGAGLSAEELGRLLAEGWRKFGLYYFRVRCEGCFQCIPLRVPVADFVPSRSQRRVLAAGRALQISFGPLSYDPRAFEIYRDHSRERFGDEVALDDFLYNFYLPSCPCLQSEIHLDGKMIGIGFLDRGADCLSSVYFCFDPRYAHLNLGTFSALQEIAHARSQGLDYYYLGYYVPGCGRMAYKDRFRPREHFDWSSRLWIPAAGC</sequence>
<evidence type="ECO:0000313" key="5">
    <source>
        <dbReference type="EMBL" id="BCR06044.1"/>
    </source>
</evidence>
<dbReference type="InterPro" id="IPR007472">
    <property type="entry name" value="N-end_Aminoacyl_Trfase_C"/>
</dbReference>
<proteinExistence type="predicted"/>